<gene>
    <name evidence="1" type="ORF">HPB52_024733</name>
</gene>
<reference evidence="1" key="2">
    <citation type="submission" date="2021-09" db="EMBL/GenBank/DDBJ databases">
        <authorList>
            <person name="Jia N."/>
            <person name="Wang J."/>
            <person name="Shi W."/>
            <person name="Du L."/>
            <person name="Sun Y."/>
            <person name="Zhan W."/>
            <person name="Jiang J."/>
            <person name="Wang Q."/>
            <person name="Zhang B."/>
            <person name="Ji P."/>
            <person name="Sakyi L.B."/>
            <person name="Cui X."/>
            <person name="Yuan T."/>
            <person name="Jiang B."/>
            <person name="Yang W."/>
            <person name="Lam T.T.-Y."/>
            <person name="Chang Q."/>
            <person name="Ding S."/>
            <person name="Wang X."/>
            <person name="Zhu J."/>
            <person name="Ruan X."/>
            <person name="Zhao L."/>
            <person name="Wei J."/>
            <person name="Que T."/>
            <person name="Du C."/>
            <person name="Cheng J."/>
            <person name="Dai P."/>
            <person name="Han X."/>
            <person name="Huang E."/>
            <person name="Gao Y."/>
            <person name="Liu J."/>
            <person name="Shao H."/>
            <person name="Ye R."/>
            <person name="Li L."/>
            <person name="Wei W."/>
            <person name="Wang X."/>
            <person name="Wang C."/>
            <person name="Huo Q."/>
            <person name="Li W."/>
            <person name="Guo W."/>
            <person name="Chen H."/>
            <person name="Chen S."/>
            <person name="Zhou L."/>
            <person name="Zhou L."/>
            <person name="Ni X."/>
            <person name="Tian J."/>
            <person name="Zhou Y."/>
            <person name="Sheng Y."/>
            <person name="Liu T."/>
            <person name="Pan Y."/>
            <person name="Xia L."/>
            <person name="Li J."/>
            <person name="Zhao F."/>
            <person name="Cao W."/>
        </authorList>
    </citation>
    <scope>NUCLEOTIDE SEQUENCE</scope>
    <source>
        <strain evidence="1">Rsan-2018</strain>
        <tissue evidence="1">Larvae</tissue>
    </source>
</reference>
<evidence type="ECO:0000313" key="1">
    <source>
        <dbReference type="EMBL" id="KAH7986772.1"/>
    </source>
</evidence>
<dbReference type="VEuPathDB" id="VectorBase:RSAN_044844"/>
<dbReference type="EMBL" id="JABSTV010000285">
    <property type="protein sequence ID" value="KAH7986772.1"/>
    <property type="molecule type" value="Genomic_DNA"/>
</dbReference>
<comment type="caution">
    <text evidence="1">The sequence shown here is derived from an EMBL/GenBank/DDBJ whole genome shotgun (WGS) entry which is preliminary data.</text>
</comment>
<keyword evidence="2" id="KW-1185">Reference proteome</keyword>
<sequence>MRQQLKGREAVAATLRDKRLGDKPQVEVWFLGKGDGEILATHGLKRRGVVPHRSALFYVKYGLRAREERSCTDGSKSWFPPAMKKLEVRPVAEMGLSSSAMKKWRIDTATSQLVHRSLHRDQFLGVLITAEYQPAVASTYVSSLNDAAPHSLQKSTRNTHLASSMFWALGIKKQPLDEQLHRALDAVSK</sequence>
<protein>
    <submittedName>
        <fullName evidence="1">Uncharacterized protein</fullName>
    </submittedName>
</protein>
<reference evidence="1" key="1">
    <citation type="journal article" date="2020" name="Cell">
        <title>Large-Scale Comparative Analyses of Tick Genomes Elucidate Their Genetic Diversity and Vector Capacities.</title>
        <authorList>
            <consortium name="Tick Genome and Microbiome Consortium (TIGMIC)"/>
            <person name="Jia N."/>
            <person name="Wang J."/>
            <person name="Shi W."/>
            <person name="Du L."/>
            <person name="Sun Y."/>
            <person name="Zhan W."/>
            <person name="Jiang J.F."/>
            <person name="Wang Q."/>
            <person name="Zhang B."/>
            <person name="Ji P."/>
            <person name="Bell-Sakyi L."/>
            <person name="Cui X.M."/>
            <person name="Yuan T.T."/>
            <person name="Jiang B.G."/>
            <person name="Yang W.F."/>
            <person name="Lam T.T."/>
            <person name="Chang Q.C."/>
            <person name="Ding S.J."/>
            <person name="Wang X.J."/>
            <person name="Zhu J.G."/>
            <person name="Ruan X.D."/>
            <person name="Zhao L."/>
            <person name="Wei J.T."/>
            <person name="Ye R.Z."/>
            <person name="Que T.C."/>
            <person name="Du C.H."/>
            <person name="Zhou Y.H."/>
            <person name="Cheng J.X."/>
            <person name="Dai P.F."/>
            <person name="Guo W.B."/>
            <person name="Han X.H."/>
            <person name="Huang E.J."/>
            <person name="Li L.F."/>
            <person name="Wei W."/>
            <person name="Gao Y.C."/>
            <person name="Liu J.Z."/>
            <person name="Shao H.Z."/>
            <person name="Wang X."/>
            <person name="Wang C.C."/>
            <person name="Yang T.C."/>
            <person name="Huo Q.B."/>
            <person name="Li W."/>
            <person name="Chen H.Y."/>
            <person name="Chen S.E."/>
            <person name="Zhou L.G."/>
            <person name="Ni X.B."/>
            <person name="Tian J.H."/>
            <person name="Sheng Y."/>
            <person name="Liu T."/>
            <person name="Pan Y.S."/>
            <person name="Xia L.Y."/>
            <person name="Li J."/>
            <person name="Zhao F."/>
            <person name="Cao W.C."/>
        </authorList>
    </citation>
    <scope>NUCLEOTIDE SEQUENCE</scope>
    <source>
        <strain evidence="1">Rsan-2018</strain>
    </source>
</reference>
<proteinExistence type="predicted"/>
<dbReference type="AlphaFoldDB" id="A0A9D4TDZ1"/>
<organism evidence="1 2">
    <name type="scientific">Rhipicephalus sanguineus</name>
    <name type="common">Brown dog tick</name>
    <name type="synonym">Ixodes sanguineus</name>
    <dbReference type="NCBI Taxonomy" id="34632"/>
    <lineage>
        <taxon>Eukaryota</taxon>
        <taxon>Metazoa</taxon>
        <taxon>Ecdysozoa</taxon>
        <taxon>Arthropoda</taxon>
        <taxon>Chelicerata</taxon>
        <taxon>Arachnida</taxon>
        <taxon>Acari</taxon>
        <taxon>Parasitiformes</taxon>
        <taxon>Ixodida</taxon>
        <taxon>Ixodoidea</taxon>
        <taxon>Ixodidae</taxon>
        <taxon>Rhipicephalinae</taxon>
        <taxon>Rhipicephalus</taxon>
        <taxon>Rhipicephalus</taxon>
    </lineage>
</organism>
<evidence type="ECO:0000313" key="2">
    <source>
        <dbReference type="Proteomes" id="UP000821837"/>
    </source>
</evidence>
<dbReference type="Proteomes" id="UP000821837">
    <property type="component" value="Unassembled WGS sequence"/>
</dbReference>
<name>A0A9D4TDZ1_RHISA</name>
<accession>A0A9D4TDZ1</accession>